<dbReference type="InterPro" id="IPR013083">
    <property type="entry name" value="Znf_RING/FYVE/PHD"/>
</dbReference>
<keyword evidence="8" id="KW-0862">Zinc</keyword>
<evidence type="ECO:0000256" key="1">
    <source>
        <dbReference type="ARBA" id="ARBA00004123"/>
    </source>
</evidence>
<evidence type="ECO:0000256" key="9">
    <source>
        <dbReference type="ARBA" id="ARBA00023242"/>
    </source>
</evidence>
<evidence type="ECO:0000256" key="3">
    <source>
        <dbReference type="ARBA" id="ARBA00004906"/>
    </source>
</evidence>
<comment type="subcellular location">
    <subcellularLocation>
        <location evidence="2">Cytoplasm</location>
    </subcellularLocation>
    <subcellularLocation>
        <location evidence="1">Nucleus</location>
    </subcellularLocation>
</comment>
<evidence type="ECO:0000256" key="6">
    <source>
        <dbReference type="ARBA" id="ARBA00022771"/>
    </source>
</evidence>
<dbReference type="InterPro" id="IPR051031">
    <property type="entry name" value="RING-box_E3_Ubiquitin_Ligase"/>
</dbReference>
<reference evidence="11 12" key="1">
    <citation type="submission" date="2014-04" db="EMBL/GenBank/DDBJ databases">
        <title>A new species of microsporidia sheds light on the evolution of extreme parasitism.</title>
        <authorList>
            <person name="Haag K.L."/>
            <person name="James T.Y."/>
            <person name="Larsson R."/>
            <person name="Schaer T.M."/>
            <person name="Refardt D."/>
            <person name="Pombert J.-F."/>
            <person name="Ebert D."/>
        </authorList>
    </citation>
    <scope>NUCLEOTIDE SEQUENCE [LARGE SCALE GENOMIC DNA]</scope>
    <source>
        <strain evidence="11 12">UGP3</strain>
        <tissue evidence="11">Spores</tissue>
    </source>
</reference>
<keyword evidence="7" id="KW-0833">Ubl conjugation pathway</keyword>
<dbReference type="EMBL" id="JMKJ01000499">
    <property type="protein sequence ID" value="KGG50810.1"/>
    <property type="molecule type" value="Genomic_DNA"/>
</dbReference>
<dbReference type="VEuPathDB" id="MicrosporidiaDB:DI09_54p20"/>
<sequence>MSAFASDFAAKITKNATGPSRVACSGTMVVGYILQFEISLDIAVDNCAICRNHIMDLCIDCQSTATSSSGIVDENILSQGVRFSSQDTQASQMSNPSSTPSDECVVAWGQCSHAFHNHCISRWLKTRKVCPLDNKEWIYAPQATVALNKAAN</sequence>
<evidence type="ECO:0000256" key="8">
    <source>
        <dbReference type="ARBA" id="ARBA00022833"/>
    </source>
</evidence>
<feature type="domain" description="Zinc finger RING-H2-type" evidence="10">
    <location>
        <begin position="98"/>
        <end position="134"/>
    </location>
</feature>
<gene>
    <name evidence="11" type="ORF">DI09_54p20</name>
</gene>
<evidence type="ECO:0000256" key="2">
    <source>
        <dbReference type="ARBA" id="ARBA00004496"/>
    </source>
</evidence>
<evidence type="ECO:0000259" key="10">
    <source>
        <dbReference type="Pfam" id="PF12678"/>
    </source>
</evidence>
<evidence type="ECO:0000256" key="5">
    <source>
        <dbReference type="ARBA" id="ARBA00022723"/>
    </source>
</evidence>
<dbReference type="PANTHER" id="PTHR11210">
    <property type="entry name" value="RING BOX"/>
    <property type="match status" value="1"/>
</dbReference>
<dbReference type="InterPro" id="IPR024766">
    <property type="entry name" value="Znf_RING_H2"/>
</dbReference>
<keyword evidence="12" id="KW-1185">Reference proteome</keyword>
<dbReference type="GO" id="GO:0005634">
    <property type="term" value="C:nucleus"/>
    <property type="evidence" value="ECO:0007669"/>
    <property type="project" value="UniProtKB-SubCell"/>
</dbReference>
<keyword evidence="6" id="KW-0863">Zinc-finger</keyword>
<evidence type="ECO:0000313" key="12">
    <source>
        <dbReference type="Proteomes" id="UP000029725"/>
    </source>
</evidence>
<comment type="caution">
    <text evidence="11">The sequence shown here is derived from an EMBL/GenBank/DDBJ whole genome shotgun (WGS) entry which is preliminary data.</text>
</comment>
<protein>
    <submittedName>
        <fullName evidence="11">Putative ring-box protein 1</fullName>
    </submittedName>
</protein>
<evidence type="ECO:0000256" key="4">
    <source>
        <dbReference type="ARBA" id="ARBA00022490"/>
    </source>
</evidence>
<dbReference type="Gene3D" id="3.30.40.10">
    <property type="entry name" value="Zinc/RING finger domain, C3HC4 (zinc finger)"/>
    <property type="match status" value="1"/>
</dbReference>
<dbReference type="Pfam" id="PF12678">
    <property type="entry name" value="zf-rbx1"/>
    <property type="match status" value="1"/>
</dbReference>
<keyword evidence="9" id="KW-0539">Nucleus</keyword>
<keyword evidence="5" id="KW-0479">Metal-binding</keyword>
<dbReference type="AlphaFoldDB" id="A0A098VPC3"/>
<keyword evidence="4" id="KW-0963">Cytoplasm</keyword>
<proteinExistence type="predicted"/>
<dbReference type="Proteomes" id="UP000029725">
    <property type="component" value="Unassembled WGS sequence"/>
</dbReference>
<name>A0A098VPC3_9MICR</name>
<dbReference type="RefSeq" id="XP_013237255.1">
    <property type="nucleotide sequence ID" value="XM_013381801.1"/>
</dbReference>
<dbReference type="SUPFAM" id="SSF57850">
    <property type="entry name" value="RING/U-box"/>
    <property type="match status" value="1"/>
</dbReference>
<organism evidence="11 12">
    <name type="scientific">Mitosporidium daphniae</name>
    <dbReference type="NCBI Taxonomy" id="1485682"/>
    <lineage>
        <taxon>Eukaryota</taxon>
        <taxon>Fungi</taxon>
        <taxon>Fungi incertae sedis</taxon>
        <taxon>Microsporidia</taxon>
        <taxon>Mitosporidium</taxon>
    </lineage>
</organism>
<accession>A0A098VPC3</accession>
<dbReference type="HOGENOM" id="CLU_1722808_0_0_1"/>
<evidence type="ECO:0000256" key="7">
    <source>
        <dbReference type="ARBA" id="ARBA00022786"/>
    </source>
</evidence>
<dbReference type="GO" id="GO:0008270">
    <property type="term" value="F:zinc ion binding"/>
    <property type="evidence" value="ECO:0007669"/>
    <property type="project" value="UniProtKB-KW"/>
</dbReference>
<evidence type="ECO:0000313" key="11">
    <source>
        <dbReference type="EMBL" id="KGG50810.1"/>
    </source>
</evidence>
<dbReference type="GO" id="GO:0005737">
    <property type="term" value="C:cytoplasm"/>
    <property type="evidence" value="ECO:0007669"/>
    <property type="project" value="UniProtKB-SubCell"/>
</dbReference>
<dbReference type="OrthoDB" id="8962942at2759"/>
<dbReference type="GeneID" id="25260296"/>
<comment type="pathway">
    <text evidence="3">Protein modification; protein ubiquitination.</text>
</comment>
<dbReference type="CDD" id="cd16485">
    <property type="entry name" value="mRING-H2-C3H2C2D_RBX1"/>
    <property type="match status" value="1"/>
</dbReference>